<evidence type="ECO:0000256" key="4">
    <source>
        <dbReference type="ARBA" id="ARBA00023125"/>
    </source>
</evidence>
<dbReference type="SUPFAM" id="SSF52540">
    <property type="entry name" value="P-loop containing nucleoside triphosphate hydrolases"/>
    <property type="match status" value="1"/>
</dbReference>
<dbReference type="CDD" id="cd15831">
    <property type="entry name" value="BTAD"/>
    <property type="match status" value="1"/>
</dbReference>
<feature type="compositionally biased region" description="Low complexity" evidence="7">
    <location>
        <begin position="256"/>
        <end position="279"/>
    </location>
</feature>
<dbReference type="InterPro" id="IPR041664">
    <property type="entry name" value="AAA_16"/>
</dbReference>
<keyword evidence="4 6" id="KW-0238">DNA-binding</keyword>
<name>A0ABN0Y2N2_9ACTN</name>
<evidence type="ECO:0000256" key="5">
    <source>
        <dbReference type="ARBA" id="ARBA00023163"/>
    </source>
</evidence>
<dbReference type="InterPro" id="IPR027417">
    <property type="entry name" value="P-loop_NTPase"/>
</dbReference>
<protein>
    <recommendedName>
        <fullName evidence="8">OmpR/PhoB-type domain-containing protein</fullName>
    </recommendedName>
</protein>
<dbReference type="Proteomes" id="UP001500063">
    <property type="component" value="Unassembled WGS sequence"/>
</dbReference>
<dbReference type="InterPro" id="IPR005158">
    <property type="entry name" value="BTAD"/>
</dbReference>
<gene>
    <name evidence="9" type="ORF">GCM10010319_67860</name>
</gene>
<keyword evidence="2" id="KW-0902">Two-component regulatory system</keyword>
<accession>A0ABN0Y2N2</accession>
<dbReference type="Pfam" id="PF13191">
    <property type="entry name" value="AAA_16"/>
    <property type="match status" value="1"/>
</dbReference>
<evidence type="ECO:0000313" key="10">
    <source>
        <dbReference type="Proteomes" id="UP001500063"/>
    </source>
</evidence>
<comment type="caution">
    <text evidence="9">The sequence shown here is derived from an EMBL/GenBank/DDBJ whole genome shotgun (WGS) entry which is preliminary data.</text>
</comment>
<dbReference type="SUPFAM" id="SSF46894">
    <property type="entry name" value="C-terminal effector domain of the bipartite response regulators"/>
    <property type="match status" value="1"/>
</dbReference>
<sequence>MTVRLPQGALELGPPRRRAVLALLLINAGKVVSTSSMIRSIWETEPPDHAVATLQSYVSRLRRLIAAQPLYGGAALRLEYRSPGYVLDAAPDHVDVMRFERTVGRGLAAQRRGEPSETFALLSEALRLWAAPPFEDLAGYEFADQEAVRLDHLRLTAVETRAEAALALGRSEEVLPELESEATRHPMRERLVSQLMRAQYRDGRQADALRQFEHTRQYLAAELGADVGPELRRVHEEILRHDPSLASTSFHDAPGSPFTAARPAPTAEPAAAGPSGTPEQRANGDCAAFTGRRSELRRLLAALEAGHRGEGRTVLVVGEAGAGKTRLVQEFGRLCQEAGTDVVTVHCPPCDDMPPYWPWTQGLRRAAARRPDAVEALPESARRVLACLVPELDRDRGADDRPLPSGPGRFEFHDAVSQALLGLSRRPLVLVLEDFQWADAASLSLLAFLTRQSAESRFLLVVTSRTFRIADDPGLRAARAAVLQSLNAEEIQLGALAPQHTGQIVTAARGHDVGPELCAALHERSGGNPYFLLGLVEALPDGAAAEDVRDLVPTVTQEVIIERLSGLPADILAVLNVCAVLGPDRVHGAVEDVGSGDWKSSDAARRAVRGGLLAVDESAPERIDFVHPLIRDVVRQELASAEPNRRTVCSFAAGALDPDRTCEATHRRAHHGALRAVASP</sequence>
<evidence type="ECO:0000256" key="1">
    <source>
        <dbReference type="ARBA" id="ARBA00005820"/>
    </source>
</evidence>
<dbReference type="Gene3D" id="1.10.10.10">
    <property type="entry name" value="Winged helix-like DNA-binding domain superfamily/Winged helix DNA-binding domain"/>
    <property type="match status" value="1"/>
</dbReference>
<dbReference type="PROSITE" id="PS51755">
    <property type="entry name" value="OMPR_PHOB"/>
    <property type="match status" value="1"/>
</dbReference>
<evidence type="ECO:0000313" key="9">
    <source>
        <dbReference type="EMBL" id="GAA0379758.1"/>
    </source>
</evidence>
<dbReference type="InterPro" id="IPR036388">
    <property type="entry name" value="WH-like_DNA-bd_sf"/>
</dbReference>
<dbReference type="Gene3D" id="3.40.50.300">
    <property type="entry name" value="P-loop containing nucleotide triphosphate hydrolases"/>
    <property type="match status" value="1"/>
</dbReference>
<dbReference type="InterPro" id="IPR001867">
    <property type="entry name" value="OmpR/PhoB-type_DNA-bd"/>
</dbReference>
<feature type="DNA-binding region" description="OmpR/PhoB-type" evidence="6">
    <location>
        <begin position="1"/>
        <end position="89"/>
    </location>
</feature>
<dbReference type="Pfam" id="PF03704">
    <property type="entry name" value="BTAD"/>
    <property type="match status" value="1"/>
</dbReference>
<keyword evidence="5" id="KW-0804">Transcription</keyword>
<evidence type="ECO:0000256" key="3">
    <source>
        <dbReference type="ARBA" id="ARBA00023015"/>
    </source>
</evidence>
<evidence type="ECO:0000259" key="8">
    <source>
        <dbReference type="PROSITE" id="PS51755"/>
    </source>
</evidence>
<dbReference type="EMBL" id="BAAABW010000040">
    <property type="protein sequence ID" value="GAA0379758.1"/>
    <property type="molecule type" value="Genomic_DNA"/>
</dbReference>
<reference evidence="9 10" key="1">
    <citation type="journal article" date="2019" name="Int. J. Syst. Evol. Microbiol.">
        <title>The Global Catalogue of Microorganisms (GCM) 10K type strain sequencing project: providing services to taxonomists for standard genome sequencing and annotation.</title>
        <authorList>
            <consortium name="The Broad Institute Genomics Platform"/>
            <consortium name="The Broad Institute Genome Sequencing Center for Infectious Disease"/>
            <person name="Wu L."/>
            <person name="Ma J."/>
        </authorList>
    </citation>
    <scope>NUCLEOTIDE SEQUENCE [LARGE SCALE GENOMIC DNA]</scope>
    <source>
        <strain evidence="9 10">JCM 4565</strain>
    </source>
</reference>
<dbReference type="InterPro" id="IPR016032">
    <property type="entry name" value="Sig_transdc_resp-reg_C-effctor"/>
</dbReference>
<comment type="similarity">
    <text evidence="1">Belongs to the AfsR/DnrI/RedD regulatory family.</text>
</comment>
<evidence type="ECO:0000256" key="2">
    <source>
        <dbReference type="ARBA" id="ARBA00023012"/>
    </source>
</evidence>
<dbReference type="InterPro" id="IPR051677">
    <property type="entry name" value="AfsR-DnrI-RedD_regulator"/>
</dbReference>
<evidence type="ECO:0000256" key="6">
    <source>
        <dbReference type="PROSITE-ProRule" id="PRU01091"/>
    </source>
</evidence>
<dbReference type="PANTHER" id="PTHR35807">
    <property type="entry name" value="TRANSCRIPTIONAL REGULATOR REDD-RELATED"/>
    <property type="match status" value="1"/>
</dbReference>
<dbReference type="Pfam" id="PF00486">
    <property type="entry name" value="Trans_reg_C"/>
    <property type="match status" value="1"/>
</dbReference>
<organism evidence="9 10">
    <name type="scientific">Streptomyces blastmyceticus</name>
    <dbReference type="NCBI Taxonomy" id="68180"/>
    <lineage>
        <taxon>Bacteria</taxon>
        <taxon>Bacillati</taxon>
        <taxon>Actinomycetota</taxon>
        <taxon>Actinomycetes</taxon>
        <taxon>Kitasatosporales</taxon>
        <taxon>Streptomycetaceae</taxon>
        <taxon>Streptomyces</taxon>
    </lineage>
</organism>
<keyword evidence="3" id="KW-0805">Transcription regulation</keyword>
<feature type="region of interest" description="Disordered" evidence="7">
    <location>
        <begin position="244"/>
        <end position="283"/>
    </location>
</feature>
<keyword evidence="10" id="KW-1185">Reference proteome</keyword>
<feature type="domain" description="OmpR/PhoB-type" evidence="8">
    <location>
        <begin position="1"/>
        <end position="89"/>
    </location>
</feature>
<dbReference type="InterPro" id="IPR011990">
    <property type="entry name" value="TPR-like_helical_dom_sf"/>
</dbReference>
<evidence type="ECO:0000256" key="7">
    <source>
        <dbReference type="SAM" id="MobiDB-lite"/>
    </source>
</evidence>
<dbReference type="SMART" id="SM01043">
    <property type="entry name" value="BTAD"/>
    <property type="match status" value="1"/>
</dbReference>
<dbReference type="SUPFAM" id="SSF48452">
    <property type="entry name" value="TPR-like"/>
    <property type="match status" value="1"/>
</dbReference>
<dbReference type="PANTHER" id="PTHR35807:SF1">
    <property type="entry name" value="TRANSCRIPTIONAL REGULATOR REDD"/>
    <property type="match status" value="1"/>
</dbReference>
<dbReference type="Gene3D" id="1.25.40.10">
    <property type="entry name" value="Tetratricopeptide repeat domain"/>
    <property type="match status" value="1"/>
</dbReference>
<dbReference type="SMART" id="SM00862">
    <property type="entry name" value="Trans_reg_C"/>
    <property type="match status" value="1"/>
</dbReference>
<proteinExistence type="inferred from homology"/>